<dbReference type="InterPro" id="IPR008253">
    <property type="entry name" value="Marvel"/>
</dbReference>
<dbReference type="Proteomes" id="UP000054928">
    <property type="component" value="Unassembled WGS sequence"/>
</dbReference>
<reference evidence="9" key="1">
    <citation type="submission" date="2014-09" db="EMBL/GenBank/DDBJ databases">
        <authorList>
            <person name="Sharma Rahul"/>
            <person name="Thines Marco"/>
        </authorList>
    </citation>
    <scope>NUCLEOTIDE SEQUENCE [LARGE SCALE GENOMIC DNA]</scope>
</reference>
<dbReference type="EMBL" id="CCYD01003090">
    <property type="protein sequence ID" value="CEG49653.1"/>
    <property type="molecule type" value="Genomic_DNA"/>
</dbReference>
<feature type="transmembrane region" description="Helical" evidence="6">
    <location>
        <begin position="122"/>
        <end position="141"/>
    </location>
</feature>
<keyword evidence="4 6" id="KW-0472">Membrane</keyword>
<dbReference type="PANTHER" id="PTHR28165">
    <property type="entry name" value="NON-CLASSICAL EXPORT PROTEIN 2-RELATED"/>
    <property type="match status" value="1"/>
</dbReference>
<dbReference type="AlphaFoldDB" id="A0A0P1B6Y4"/>
<proteinExistence type="predicted"/>
<dbReference type="Pfam" id="PF01284">
    <property type="entry name" value="MARVEL"/>
    <property type="match status" value="1"/>
</dbReference>
<evidence type="ECO:0000313" key="9">
    <source>
        <dbReference type="Proteomes" id="UP000054928"/>
    </source>
</evidence>
<feature type="transmembrane region" description="Helical" evidence="6">
    <location>
        <begin position="12"/>
        <end position="36"/>
    </location>
</feature>
<evidence type="ECO:0000259" key="7">
    <source>
        <dbReference type="Pfam" id="PF01284"/>
    </source>
</evidence>
<dbReference type="GeneID" id="36402460"/>
<keyword evidence="3 6" id="KW-1133">Transmembrane helix</keyword>
<dbReference type="RefSeq" id="XP_024586022.1">
    <property type="nucleotide sequence ID" value="XM_024720865.1"/>
</dbReference>
<organism evidence="8 9">
    <name type="scientific">Plasmopara halstedii</name>
    <name type="common">Downy mildew of sunflower</name>
    <dbReference type="NCBI Taxonomy" id="4781"/>
    <lineage>
        <taxon>Eukaryota</taxon>
        <taxon>Sar</taxon>
        <taxon>Stramenopiles</taxon>
        <taxon>Oomycota</taxon>
        <taxon>Peronosporomycetes</taxon>
        <taxon>Peronosporales</taxon>
        <taxon>Peronosporaceae</taxon>
        <taxon>Plasmopara</taxon>
    </lineage>
</organism>
<evidence type="ECO:0000256" key="6">
    <source>
        <dbReference type="SAM" id="Phobius"/>
    </source>
</evidence>
<keyword evidence="9" id="KW-1185">Reference proteome</keyword>
<dbReference type="InterPro" id="IPR052649">
    <property type="entry name" value="NCE102-like"/>
</dbReference>
<evidence type="ECO:0000256" key="3">
    <source>
        <dbReference type="ARBA" id="ARBA00022989"/>
    </source>
</evidence>
<evidence type="ECO:0000256" key="4">
    <source>
        <dbReference type="ARBA" id="ARBA00023136"/>
    </source>
</evidence>
<comment type="subcellular location">
    <subcellularLocation>
        <location evidence="1">Membrane</location>
        <topology evidence="1">Multi-pass membrane protein</topology>
    </subcellularLocation>
</comment>
<sequence length="356" mass="38717">MSVGAVSSSNFFYVSLALRGLQFICSLLAMSLAAAGFYGGGATHSSTFVLLMGYTGMLYTLWYIVAVELLRVANRPALRMEQAVDGALVVMLLIAGICLAASDFTSDCGFGWRCNNLRAATAFDFIAMFFFFVSLCLSVFLSAQQPSHGHSNVQVEEPVPYHQNLTPTSGALSPIGNYNDVPASKEGFVPAVVQFTSTRKTPPTSVVLDKRTPLRENQFTGQGYSVAYHRYRAINSVIPPFVKELRDNGKPTRQSKSALSGLNADDTASILPAFDDQSDTSGRSAMADNSGSDSEPHRGDHSDPDTDRRTTILRPQMWPDSNRFGFMGVYSNFRSATFKSPIFFASSDYEGKSNGV</sequence>
<feature type="transmembrane region" description="Helical" evidence="6">
    <location>
        <begin position="48"/>
        <end position="70"/>
    </location>
</feature>
<evidence type="ECO:0000313" key="8">
    <source>
        <dbReference type="EMBL" id="CEG49653.1"/>
    </source>
</evidence>
<keyword evidence="2 6" id="KW-0812">Transmembrane</keyword>
<evidence type="ECO:0000256" key="2">
    <source>
        <dbReference type="ARBA" id="ARBA00022692"/>
    </source>
</evidence>
<feature type="transmembrane region" description="Helical" evidence="6">
    <location>
        <begin position="82"/>
        <end position="102"/>
    </location>
</feature>
<feature type="compositionally biased region" description="Polar residues" evidence="5">
    <location>
        <begin position="279"/>
        <end position="293"/>
    </location>
</feature>
<feature type="domain" description="MARVEL" evidence="7">
    <location>
        <begin position="15"/>
        <end position="137"/>
    </location>
</feature>
<feature type="compositionally biased region" description="Basic and acidic residues" evidence="5">
    <location>
        <begin position="294"/>
        <end position="310"/>
    </location>
</feature>
<dbReference type="OrthoDB" id="162190at2759"/>
<dbReference type="GO" id="GO:0016020">
    <property type="term" value="C:membrane"/>
    <property type="evidence" value="ECO:0007669"/>
    <property type="project" value="UniProtKB-SubCell"/>
</dbReference>
<accession>A0A0P1B6Y4</accession>
<evidence type="ECO:0000256" key="5">
    <source>
        <dbReference type="SAM" id="MobiDB-lite"/>
    </source>
</evidence>
<dbReference type="PANTHER" id="PTHR28165:SF1">
    <property type="entry name" value="NON-CLASSICAL EXPORT PROTEIN 2-RELATED"/>
    <property type="match status" value="1"/>
</dbReference>
<evidence type="ECO:0000256" key="1">
    <source>
        <dbReference type="ARBA" id="ARBA00004141"/>
    </source>
</evidence>
<protein>
    <recommendedName>
        <fullName evidence="7">MARVEL domain-containing protein</fullName>
    </recommendedName>
</protein>
<feature type="region of interest" description="Disordered" evidence="5">
    <location>
        <begin position="272"/>
        <end position="315"/>
    </location>
</feature>
<name>A0A0P1B6Y4_PLAHL</name>